<dbReference type="Pfam" id="PF00805">
    <property type="entry name" value="Pentapeptide"/>
    <property type="match status" value="2"/>
</dbReference>
<organism evidence="2">
    <name type="scientific">bioreactor metagenome</name>
    <dbReference type="NCBI Taxonomy" id="1076179"/>
    <lineage>
        <taxon>unclassified sequences</taxon>
        <taxon>metagenomes</taxon>
        <taxon>ecological metagenomes</taxon>
    </lineage>
</organism>
<dbReference type="PANTHER" id="PTHR14136">
    <property type="entry name" value="BTB_POZ DOMAIN-CONTAINING PROTEIN KCTD9"/>
    <property type="match status" value="1"/>
</dbReference>
<dbReference type="SUPFAM" id="SSF141571">
    <property type="entry name" value="Pentapeptide repeat-like"/>
    <property type="match status" value="1"/>
</dbReference>
<dbReference type="EMBL" id="VSSQ01000228">
    <property type="protein sequence ID" value="MPL86861.1"/>
    <property type="molecule type" value="Genomic_DNA"/>
</dbReference>
<name>A0A644V6R0_9ZZZZ</name>
<feature type="transmembrane region" description="Helical" evidence="1">
    <location>
        <begin position="264"/>
        <end position="282"/>
    </location>
</feature>
<keyword evidence="1" id="KW-0812">Transmembrane</keyword>
<proteinExistence type="predicted"/>
<dbReference type="AlphaFoldDB" id="A0A644V6R0"/>
<sequence length="358" mass="41120">MEGLLYDIMVEGPEGWNKELYDKLSFDFLIDCAQYLGIEEWNKEYDKYLKSEWDRIFPGVEYDPENKGKLFEYESGFQRPNYNKKDFTDAIQKGANFINAHLEGANFFWAHLNGVNFICTHLERANFTGAHLDGADLTEAILERADFMEAHLNGVNFLCAHLKRANFLNAHLEGANFLWADLKGATLKYAIVNGETLFNKNIIDDKTDFTGTSLSSARIDPELRTRLERNIRQIRWEEWYNDNKMLEIPAKVFWKISDYGSSTLSILFTFLFSNVIFTMFYLALRDADLLHGTILSSGNDLLLAYMQTTLVPFGILGIDLTTLSLFPVFIIFVQVIFGYTILAALVTRMAIMFQNLSP</sequence>
<reference evidence="2" key="1">
    <citation type="submission" date="2019-08" db="EMBL/GenBank/DDBJ databases">
        <authorList>
            <person name="Kucharzyk K."/>
            <person name="Murdoch R.W."/>
            <person name="Higgins S."/>
            <person name="Loffler F."/>
        </authorList>
    </citation>
    <scope>NUCLEOTIDE SEQUENCE</scope>
</reference>
<evidence type="ECO:0008006" key="3">
    <source>
        <dbReference type="Google" id="ProtNLM"/>
    </source>
</evidence>
<evidence type="ECO:0000256" key="1">
    <source>
        <dbReference type="SAM" id="Phobius"/>
    </source>
</evidence>
<accession>A0A644V6R0</accession>
<dbReference type="InterPro" id="IPR001646">
    <property type="entry name" value="5peptide_repeat"/>
</dbReference>
<dbReference type="Gene3D" id="2.160.20.80">
    <property type="entry name" value="E3 ubiquitin-protein ligase SopA"/>
    <property type="match status" value="1"/>
</dbReference>
<dbReference type="PANTHER" id="PTHR14136:SF17">
    <property type="entry name" value="BTB_POZ DOMAIN-CONTAINING PROTEIN KCTD9"/>
    <property type="match status" value="1"/>
</dbReference>
<dbReference type="InterPro" id="IPR051082">
    <property type="entry name" value="Pentapeptide-BTB/POZ_domain"/>
</dbReference>
<evidence type="ECO:0000313" key="2">
    <source>
        <dbReference type="EMBL" id="MPL86861.1"/>
    </source>
</evidence>
<keyword evidence="1" id="KW-1133">Transmembrane helix</keyword>
<keyword evidence="1" id="KW-0472">Membrane</keyword>
<feature type="transmembrane region" description="Helical" evidence="1">
    <location>
        <begin position="324"/>
        <end position="346"/>
    </location>
</feature>
<protein>
    <recommendedName>
        <fullName evidence="3">Pentapeptide repeat-containing protein</fullName>
    </recommendedName>
</protein>
<feature type="transmembrane region" description="Helical" evidence="1">
    <location>
        <begin position="302"/>
        <end position="318"/>
    </location>
</feature>
<gene>
    <name evidence="2" type="ORF">SDC9_32848</name>
</gene>
<comment type="caution">
    <text evidence="2">The sequence shown here is derived from an EMBL/GenBank/DDBJ whole genome shotgun (WGS) entry which is preliminary data.</text>
</comment>